<gene>
    <name evidence="1" type="ORF">Tco_1121850</name>
</gene>
<dbReference type="Proteomes" id="UP001151760">
    <property type="component" value="Unassembled WGS sequence"/>
</dbReference>
<comment type="caution">
    <text evidence="1">The sequence shown here is derived from an EMBL/GenBank/DDBJ whole genome shotgun (WGS) entry which is preliminary data.</text>
</comment>
<reference evidence="1" key="2">
    <citation type="submission" date="2022-01" db="EMBL/GenBank/DDBJ databases">
        <authorList>
            <person name="Yamashiro T."/>
            <person name="Shiraishi A."/>
            <person name="Satake H."/>
            <person name="Nakayama K."/>
        </authorList>
    </citation>
    <scope>NUCLEOTIDE SEQUENCE</scope>
</reference>
<name>A0ABQ5J0E5_9ASTR</name>
<sequence>MICSNEDFAKKNGVLGKSRKELLCSESAKQKEKPMTQSQLRIYMSNYLKNQGTWKLSQLKKLKFEEIKEEFDKLVKQVDTFVPMSLKATKAELKRFGEELQTKTTKRQKIDDKDA</sequence>
<proteinExistence type="predicted"/>
<evidence type="ECO:0000313" key="2">
    <source>
        <dbReference type="Proteomes" id="UP001151760"/>
    </source>
</evidence>
<protein>
    <submittedName>
        <fullName evidence="1">Uncharacterized protein</fullName>
    </submittedName>
</protein>
<evidence type="ECO:0000313" key="1">
    <source>
        <dbReference type="EMBL" id="GJU05420.1"/>
    </source>
</evidence>
<dbReference type="EMBL" id="BQNB010021346">
    <property type="protein sequence ID" value="GJU05420.1"/>
    <property type="molecule type" value="Genomic_DNA"/>
</dbReference>
<accession>A0ABQ5J0E5</accession>
<reference evidence="1" key="1">
    <citation type="journal article" date="2022" name="Int. J. Mol. Sci.">
        <title>Draft Genome of Tanacetum Coccineum: Genomic Comparison of Closely Related Tanacetum-Family Plants.</title>
        <authorList>
            <person name="Yamashiro T."/>
            <person name="Shiraishi A."/>
            <person name="Nakayama K."/>
            <person name="Satake H."/>
        </authorList>
    </citation>
    <scope>NUCLEOTIDE SEQUENCE</scope>
</reference>
<keyword evidence="2" id="KW-1185">Reference proteome</keyword>
<organism evidence="1 2">
    <name type="scientific">Tanacetum coccineum</name>
    <dbReference type="NCBI Taxonomy" id="301880"/>
    <lineage>
        <taxon>Eukaryota</taxon>
        <taxon>Viridiplantae</taxon>
        <taxon>Streptophyta</taxon>
        <taxon>Embryophyta</taxon>
        <taxon>Tracheophyta</taxon>
        <taxon>Spermatophyta</taxon>
        <taxon>Magnoliopsida</taxon>
        <taxon>eudicotyledons</taxon>
        <taxon>Gunneridae</taxon>
        <taxon>Pentapetalae</taxon>
        <taxon>asterids</taxon>
        <taxon>campanulids</taxon>
        <taxon>Asterales</taxon>
        <taxon>Asteraceae</taxon>
        <taxon>Asteroideae</taxon>
        <taxon>Anthemideae</taxon>
        <taxon>Anthemidinae</taxon>
        <taxon>Tanacetum</taxon>
    </lineage>
</organism>